<keyword evidence="3" id="KW-1185">Reference proteome</keyword>
<evidence type="ECO:0000313" key="2">
    <source>
        <dbReference type="EMBL" id="CAG7815639.1"/>
    </source>
</evidence>
<feature type="region of interest" description="Disordered" evidence="1">
    <location>
        <begin position="57"/>
        <end position="78"/>
    </location>
</feature>
<dbReference type="EMBL" id="CAJVCH010349439">
    <property type="protein sequence ID" value="CAG7815639.1"/>
    <property type="molecule type" value="Genomic_DNA"/>
</dbReference>
<name>A0A8J2PIZ2_9HEXA</name>
<organism evidence="2 3">
    <name type="scientific">Allacma fusca</name>
    <dbReference type="NCBI Taxonomy" id="39272"/>
    <lineage>
        <taxon>Eukaryota</taxon>
        <taxon>Metazoa</taxon>
        <taxon>Ecdysozoa</taxon>
        <taxon>Arthropoda</taxon>
        <taxon>Hexapoda</taxon>
        <taxon>Collembola</taxon>
        <taxon>Symphypleona</taxon>
        <taxon>Sminthuridae</taxon>
        <taxon>Allacma</taxon>
    </lineage>
</organism>
<dbReference type="AlphaFoldDB" id="A0A8J2PIZ2"/>
<accession>A0A8J2PIZ2</accession>
<protein>
    <submittedName>
        <fullName evidence="2">Uncharacterized protein</fullName>
    </submittedName>
</protein>
<sequence length="78" mass="8764">MNSNLNFRKPVMEIVNSRFDVQRKNQASGLKSGDGASHHPYRRVARSTDLMMDVSIHSETVERQRIRPTPVGTSSPPS</sequence>
<evidence type="ECO:0000313" key="3">
    <source>
        <dbReference type="Proteomes" id="UP000708208"/>
    </source>
</evidence>
<evidence type="ECO:0000256" key="1">
    <source>
        <dbReference type="SAM" id="MobiDB-lite"/>
    </source>
</evidence>
<reference evidence="2" key="1">
    <citation type="submission" date="2021-06" db="EMBL/GenBank/DDBJ databases">
        <authorList>
            <person name="Hodson N. C."/>
            <person name="Mongue J. A."/>
            <person name="Jaron S. K."/>
        </authorList>
    </citation>
    <scope>NUCLEOTIDE SEQUENCE</scope>
</reference>
<gene>
    <name evidence="2" type="ORF">AFUS01_LOCUS26306</name>
</gene>
<proteinExistence type="predicted"/>
<dbReference type="Proteomes" id="UP000708208">
    <property type="component" value="Unassembled WGS sequence"/>
</dbReference>
<comment type="caution">
    <text evidence="2">The sequence shown here is derived from an EMBL/GenBank/DDBJ whole genome shotgun (WGS) entry which is preliminary data.</text>
</comment>